<evidence type="ECO:0000256" key="2">
    <source>
        <dbReference type="ARBA" id="ARBA00022741"/>
    </source>
</evidence>
<dbReference type="GeneID" id="34221919"/>
<dbReference type="GO" id="GO:0005524">
    <property type="term" value="F:ATP binding"/>
    <property type="evidence" value="ECO:0007669"/>
    <property type="project" value="UniProtKB-KW"/>
</dbReference>
<keyword evidence="2" id="KW-0547">Nucleotide-binding</keyword>
<dbReference type="PANTHER" id="PTHR42939">
    <property type="entry name" value="ABC TRANSPORTER ATP-BINDING PROTEIN ALBC-RELATED"/>
    <property type="match status" value="1"/>
</dbReference>
<dbReference type="InterPro" id="IPR051782">
    <property type="entry name" value="ABC_Transporter_VariousFunc"/>
</dbReference>
<dbReference type="Proteomes" id="UP000027980">
    <property type="component" value="Chromosome"/>
</dbReference>
<accession>A0A075LHZ1</accession>
<dbReference type="SUPFAM" id="SSF52540">
    <property type="entry name" value="P-loop containing nucleoside triphosphate hydrolases"/>
    <property type="match status" value="1"/>
</dbReference>
<name>A0A075LHZ1_9BACI</name>
<dbReference type="SMART" id="SM00382">
    <property type="entry name" value="AAA"/>
    <property type="match status" value="1"/>
</dbReference>
<dbReference type="KEGG" id="tap:GZ22_03695"/>
<dbReference type="Gene3D" id="3.40.50.300">
    <property type="entry name" value="P-loop containing nucleotide triphosphate hydrolases"/>
    <property type="match status" value="1"/>
</dbReference>
<keyword evidence="1" id="KW-0813">Transport</keyword>
<dbReference type="AlphaFoldDB" id="A0A075LHZ1"/>
<gene>
    <name evidence="5" type="ORF">GZ22_03695</name>
    <name evidence="6" type="ORF">SAMN04489762_3777</name>
</gene>
<evidence type="ECO:0000313" key="6">
    <source>
        <dbReference type="EMBL" id="SEO23494.1"/>
    </source>
</evidence>
<dbReference type="InterPro" id="IPR003593">
    <property type="entry name" value="AAA+_ATPase"/>
</dbReference>
<evidence type="ECO:0000256" key="1">
    <source>
        <dbReference type="ARBA" id="ARBA00022448"/>
    </source>
</evidence>
<reference evidence="6 8" key="2">
    <citation type="submission" date="2016-10" db="EMBL/GenBank/DDBJ databases">
        <authorList>
            <person name="Varghese N."/>
            <person name="Submissions S."/>
        </authorList>
    </citation>
    <scope>NUCLEOTIDE SEQUENCE [LARGE SCALE GENOMIC DNA]</scope>
    <source>
        <strain evidence="6 8">DSM 21619</strain>
    </source>
</reference>
<dbReference type="InterPro" id="IPR027417">
    <property type="entry name" value="P-loop_NTPase"/>
</dbReference>
<sequence length="286" mass="31376">MAIVAENLIKEYRTATALKGIDLQITDPKIYGLLGRNGAGKTTFMQLLAGYDKPSGGELTINGMKPFDNRAVTENICLIKEADNFKKDLTVHQVLKISSMLYSNWDKELAADLLEGFDLDKKRRVKNLSKGMESALGIIVGLASKAPVTMLDEPYIGLDAASRAYFYEVLLDEFQNNPRIIILSTHLIDEVSNLFEEVIIFNKGSILLHKSAEELRAQSFCISGPAAQVKAFTDGKQIIKETSFAGTSQAYLLSTEAPDLTGDLAVSGVPLQDMMVHLTEKRGARA</sequence>
<dbReference type="PANTHER" id="PTHR42939:SF1">
    <property type="entry name" value="ABC TRANSPORTER ATP-BINDING PROTEIN ALBC-RELATED"/>
    <property type="match status" value="1"/>
</dbReference>
<proteinExistence type="predicted"/>
<dbReference type="OrthoDB" id="9804819at2"/>
<evidence type="ECO:0000313" key="8">
    <source>
        <dbReference type="Proteomes" id="UP000199735"/>
    </source>
</evidence>
<protein>
    <submittedName>
        <fullName evidence="5">ABC transporter ATP-binding protein</fullName>
    </submittedName>
    <submittedName>
        <fullName evidence="6">ABC-2 type transport system ATP-binding protein</fullName>
    </submittedName>
</protein>
<dbReference type="Proteomes" id="UP000199735">
    <property type="component" value="Unassembled WGS sequence"/>
</dbReference>
<dbReference type="PROSITE" id="PS50893">
    <property type="entry name" value="ABC_TRANSPORTER_2"/>
    <property type="match status" value="1"/>
</dbReference>
<dbReference type="CDD" id="cd03230">
    <property type="entry name" value="ABC_DR_subfamily_A"/>
    <property type="match status" value="1"/>
</dbReference>
<organism evidence="5 7">
    <name type="scientific">Terribacillus saccharophilus</name>
    <dbReference type="NCBI Taxonomy" id="361277"/>
    <lineage>
        <taxon>Bacteria</taxon>
        <taxon>Bacillati</taxon>
        <taxon>Bacillota</taxon>
        <taxon>Bacilli</taxon>
        <taxon>Bacillales</taxon>
        <taxon>Bacillaceae</taxon>
        <taxon>Terribacillus</taxon>
    </lineage>
</organism>
<dbReference type="HOGENOM" id="CLU_000604_1_2_9"/>
<feature type="domain" description="ABC transporter" evidence="4">
    <location>
        <begin position="3"/>
        <end position="228"/>
    </location>
</feature>
<accession>A0AAX2EKP2</accession>
<evidence type="ECO:0000256" key="3">
    <source>
        <dbReference type="ARBA" id="ARBA00022840"/>
    </source>
</evidence>
<reference evidence="5 7" key="1">
    <citation type="submission" date="2014-07" db="EMBL/GenBank/DDBJ databases">
        <title>Complete genome sequence of a moderately halophilic bacterium Terribacillus aidingensis MP602, isolated from Cryptomeria fortunei in Tianmu mountain in China.</title>
        <authorList>
            <person name="Wang Y."/>
            <person name="Lu P."/>
            <person name="Zhang L."/>
        </authorList>
    </citation>
    <scope>NUCLEOTIDE SEQUENCE [LARGE SCALE GENOMIC DNA]</scope>
    <source>
        <strain evidence="5 7">MP602</strain>
    </source>
</reference>
<dbReference type="GO" id="GO:0016887">
    <property type="term" value="F:ATP hydrolysis activity"/>
    <property type="evidence" value="ECO:0007669"/>
    <property type="project" value="InterPro"/>
</dbReference>
<dbReference type="Pfam" id="PF00005">
    <property type="entry name" value="ABC_tran"/>
    <property type="match status" value="1"/>
</dbReference>
<dbReference type="InterPro" id="IPR003439">
    <property type="entry name" value="ABC_transporter-like_ATP-bd"/>
</dbReference>
<evidence type="ECO:0000313" key="7">
    <source>
        <dbReference type="Proteomes" id="UP000027980"/>
    </source>
</evidence>
<dbReference type="EMBL" id="CP008876">
    <property type="protein sequence ID" value="AIF65836.1"/>
    <property type="molecule type" value="Genomic_DNA"/>
</dbReference>
<keyword evidence="3 5" id="KW-0067">ATP-binding</keyword>
<dbReference type="RefSeq" id="WP_038558732.1">
    <property type="nucleotide sequence ID" value="NZ_CP008876.1"/>
</dbReference>
<evidence type="ECO:0000313" key="5">
    <source>
        <dbReference type="EMBL" id="AIF65836.1"/>
    </source>
</evidence>
<dbReference type="EMBL" id="FOCD01000011">
    <property type="protein sequence ID" value="SEO23494.1"/>
    <property type="molecule type" value="Genomic_DNA"/>
</dbReference>
<evidence type="ECO:0000259" key="4">
    <source>
        <dbReference type="PROSITE" id="PS50893"/>
    </source>
</evidence>